<dbReference type="EMBL" id="CAJZAI010000003">
    <property type="protein sequence ID" value="CAG9170746.1"/>
    <property type="molecule type" value="Genomic_DNA"/>
</dbReference>
<sequence length="245" mass="25662">MLMCSVARADDGAPGTDAILGWQHVQASDLGGMAAGAAPAGRGSGSSVEYNAAPPGYSPRIEVTTGAGPDDDAPGLAAIDRDTERMRYGPRRFLVHVDDVTTASGFVDSRVRTMAVALDAVVPHAGGLTIQPRVQMAYQPGNAAAGTQTPDMLGDSSATGIGVRLYGAQPTRLAGVYPFVEADWWQESRKQTININGTKIDTDLLRGLFSFNIGAHGNTASGVKLWFKVKAGRNAGGTVGARYRW</sequence>
<gene>
    <name evidence="1" type="ORF">LMG23992_01789</name>
</gene>
<keyword evidence="2" id="KW-1185">Reference proteome</keyword>
<evidence type="ECO:0000313" key="2">
    <source>
        <dbReference type="Proteomes" id="UP000727654"/>
    </source>
</evidence>
<comment type="caution">
    <text evidence="1">The sequence shown here is derived from an EMBL/GenBank/DDBJ whole genome shotgun (WGS) entry which is preliminary data.</text>
</comment>
<organism evidence="1 2">
    <name type="scientific">Cupriavidus laharis</name>
    <dbReference type="NCBI Taxonomy" id="151654"/>
    <lineage>
        <taxon>Bacteria</taxon>
        <taxon>Pseudomonadati</taxon>
        <taxon>Pseudomonadota</taxon>
        <taxon>Betaproteobacteria</taxon>
        <taxon>Burkholderiales</taxon>
        <taxon>Burkholderiaceae</taxon>
        <taxon>Cupriavidus</taxon>
    </lineage>
</organism>
<name>A0ABM8WTE7_9BURK</name>
<evidence type="ECO:0008006" key="3">
    <source>
        <dbReference type="Google" id="ProtNLM"/>
    </source>
</evidence>
<dbReference type="RefSeq" id="WP_396022642.1">
    <property type="nucleotide sequence ID" value="NZ_CAJZAI010000003.1"/>
</dbReference>
<dbReference type="Gene3D" id="2.40.128.130">
    <property type="entry name" value="Autotransporter beta-domain"/>
    <property type="match status" value="1"/>
</dbReference>
<proteinExistence type="predicted"/>
<accession>A0ABM8WTE7</accession>
<reference evidence="1 2" key="1">
    <citation type="submission" date="2021-08" db="EMBL/GenBank/DDBJ databases">
        <authorList>
            <person name="Peeters C."/>
        </authorList>
    </citation>
    <scope>NUCLEOTIDE SEQUENCE [LARGE SCALE GENOMIC DNA]</scope>
    <source>
        <strain evidence="1 2">LMG 23992</strain>
    </source>
</reference>
<evidence type="ECO:0000313" key="1">
    <source>
        <dbReference type="EMBL" id="CAG9170746.1"/>
    </source>
</evidence>
<dbReference type="InterPro" id="IPR036709">
    <property type="entry name" value="Autotransporte_beta_dom_sf"/>
</dbReference>
<dbReference type="SUPFAM" id="SSF103515">
    <property type="entry name" value="Autotransporter"/>
    <property type="match status" value="1"/>
</dbReference>
<protein>
    <recommendedName>
        <fullName evidence="3">Hydrolase</fullName>
    </recommendedName>
</protein>
<dbReference type="Proteomes" id="UP000727654">
    <property type="component" value="Unassembled WGS sequence"/>
</dbReference>